<evidence type="ECO:0000313" key="2">
    <source>
        <dbReference type="EMBL" id="MFJ2822596.1"/>
    </source>
</evidence>
<dbReference type="EMBL" id="JBIUYY010000006">
    <property type="protein sequence ID" value="MFJ2822596.1"/>
    <property type="molecule type" value="Genomic_DNA"/>
</dbReference>
<sequence>MGFDSEWEALRGQASDRQTNIRLNQVAPERSGPTPGGGPADFGSTPTEKKAAANTIETELEPNTKKATDWADEASETAVKTFDGWQTAAGLKKVQSTWDQQVKTLMGRLSHEKNALRGATGLFTQNDLGIRGQFAPISKSRLGGI</sequence>
<keyword evidence="3" id="KW-1185">Reference proteome</keyword>
<protein>
    <submittedName>
        <fullName evidence="2">Uncharacterized protein</fullName>
    </submittedName>
</protein>
<accession>A0ABW8EK80</accession>
<comment type="caution">
    <text evidence="2">The sequence shown here is derived from an EMBL/GenBank/DDBJ whole genome shotgun (WGS) entry which is preliminary data.</text>
</comment>
<evidence type="ECO:0000313" key="3">
    <source>
        <dbReference type="Proteomes" id="UP001617351"/>
    </source>
</evidence>
<proteinExistence type="predicted"/>
<name>A0ABW8EK80_STRT5</name>
<evidence type="ECO:0000256" key="1">
    <source>
        <dbReference type="SAM" id="MobiDB-lite"/>
    </source>
</evidence>
<organism evidence="2 3">
    <name type="scientific">Streptomyces toxytricini</name>
    <name type="common">Actinomyces toxytricini</name>
    <dbReference type="NCBI Taxonomy" id="67369"/>
    <lineage>
        <taxon>Bacteria</taxon>
        <taxon>Bacillati</taxon>
        <taxon>Actinomycetota</taxon>
        <taxon>Actinomycetes</taxon>
        <taxon>Kitasatosporales</taxon>
        <taxon>Streptomycetaceae</taxon>
        <taxon>Streptomyces</taxon>
    </lineage>
</organism>
<feature type="region of interest" description="Disordered" evidence="1">
    <location>
        <begin position="1"/>
        <end position="70"/>
    </location>
</feature>
<reference evidence="2 3" key="1">
    <citation type="submission" date="2024-10" db="EMBL/GenBank/DDBJ databases">
        <title>The Natural Products Discovery Center: Release of the First 8490 Sequenced Strains for Exploring Actinobacteria Biosynthetic Diversity.</title>
        <authorList>
            <person name="Kalkreuter E."/>
            <person name="Kautsar S.A."/>
            <person name="Yang D."/>
            <person name="Bader C.D."/>
            <person name="Teijaro C.N."/>
            <person name="Fluegel L."/>
            <person name="Davis C.M."/>
            <person name="Simpson J.R."/>
            <person name="Lauterbach L."/>
            <person name="Steele A.D."/>
            <person name="Gui C."/>
            <person name="Meng S."/>
            <person name="Li G."/>
            <person name="Viehrig K."/>
            <person name="Ye F."/>
            <person name="Su P."/>
            <person name="Kiefer A.F."/>
            <person name="Nichols A."/>
            <person name="Cepeda A.J."/>
            <person name="Yan W."/>
            <person name="Fan B."/>
            <person name="Jiang Y."/>
            <person name="Adhikari A."/>
            <person name="Zheng C.-J."/>
            <person name="Schuster L."/>
            <person name="Cowan T.M."/>
            <person name="Smanski M.J."/>
            <person name="Chevrette M.G."/>
            <person name="De Carvalho L.P.S."/>
            <person name="Shen B."/>
        </authorList>
    </citation>
    <scope>NUCLEOTIDE SEQUENCE [LARGE SCALE GENOMIC DNA]</scope>
    <source>
        <strain evidence="2 3">NPDC087220</strain>
    </source>
</reference>
<dbReference type="RefSeq" id="WP_402381305.1">
    <property type="nucleotide sequence ID" value="NZ_JBIUYY010000006.1"/>
</dbReference>
<dbReference type="Proteomes" id="UP001617351">
    <property type="component" value="Unassembled WGS sequence"/>
</dbReference>
<gene>
    <name evidence="2" type="ORF">ACIO7M_15975</name>
</gene>